<gene>
    <name evidence="1" type="ORF">CPTMiller_00134</name>
</gene>
<proteinExistence type="predicted"/>
<name>A0A076YL33_9CAUD</name>
<sequence length="336" mass="38391">MKIVMETVFGSHLYGLNTPTSDKDYKGIFLPHPRDILLGKAPKTIDTSTGDKSSKNTVDDIDRQLYSLPKFISLACDGDTVALDMLHADDSKLIANSGIWQFIRANRWRFYTTELTGLFGYVRKQAAKYGVKGSRLAALREIYDVLQGLEDTRKEWVSHPSGRAAQLTEFRVKVGEVSDKFPTNEFCRFVTDTTQKAGCQDFYEVLGRKFQSTITVAEMKKSVYKLWDEYGERARQAEANNGIDWKALSHALRGGLQLISIYKHGDIVYPLEESQLLKEVKAGTKPFSFVQEKLEEVMGEVERLAAVSTYPKEVDREFWDDFIERVYRDHVVGYYK</sequence>
<dbReference type="PANTHER" id="PTHR34817:SF1">
    <property type="entry name" value="NUCLEOTIDYLTRANSFERASE"/>
    <property type="match status" value="1"/>
</dbReference>
<evidence type="ECO:0000313" key="2">
    <source>
        <dbReference type="Proteomes" id="UP000201263"/>
    </source>
</evidence>
<dbReference type="Proteomes" id="UP000201263">
    <property type="component" value="Segment"/>
</dbReference>
<dbReference type="Pfam" id="PF10127">
    <property type="entry name" value="RlaP"/>
    <property type="match status" value="1"/>
</dbReference>
<dbReference type="PANTHER" id="PTHR34817">
    <property type="entry name" value="NUCLEOTIDYLTRANSFERASE"/>
    <property type="match status" value="1"/>
</dbReference>
<evidence type="ECO:0008006" key="3">
    <source>
        <dbReference type="Google" id="ProtNLM"/>
    </source>
</evidence>
<evidence type="ECO:0000313" key="1">
    <source>
        <dbReference type="EMBL" id="AIK68070.1"/>
    </source>
</evidence>
<accession>A0A076YL33</accession>
<organism evidence="1 2">
    <name type="scientific">Citrobacter phage Miller</name>
    <dbReference type="NCBI Taxonomy" id="1527524"/>
    <lineage>
        <taxon>Viruses</taxon>
        <taxon>Duplodnaviria</taxon>
        <taxon>Heunggongvirae</taxon>
        <taxon>Uroviricota</taxon>
        <taxon>Caudoviricetes</taxon>
        <taxon>Pantevenvirales</taxon>
        <taxon>Straboviridae</taxon>
        <taxon>Pseudotevenvirus</taxon>
        <taxon>Pseudotevenvirus miller</taxon>
    </lineage>
</organism>
<protein>
    <recommendedName>
        <fullName evidence="3">Nucleotidyltransferase</fullName>
    </recommendedName>
</protein>
<keyword evidence="2" id="KW-1185">Reference proteome</keyword>
<dbReference type="RefSeq" id="YP_009097736.1">
    <property type="nucleotide sequence ID" value="NC_025414.1"/>
</dbReference>
<dbReference type="KEGG" id="vg:22113606"/>
<reference evidence="1 2" key="1">
    <citation type="submission" date="2014-07" db="EMBL/GenBank/DDBJ databases">
        <title>Complete Genome of Citrobacter freundii Myophage Miller.</title>
        <authorList>
            <person name="Hwang K."/>
            <person name="Luna A.J."/>
            <person name="Hernandez A.C."/>
            <person name="Everett G.F.K."/>
        </authorList>
    </citation>
    <scope>NUCLEOTIDE SEQUENCE [LARGE SCALE GENOMIC DNA]</scope>
</reference>
<dbReference type="GeneID" id="22113606"/>
<dbReference type="InterPro" id="IPR018775">
    <property type="entry name" value="RlaP"/>
</dbReference>
<dbReference type="EMBL" id="KM236237">
    <property type="protein sequence ID" value="AIK68070.1"/>
    <property type="molecule type" value="Genomic_DNA"/>
</dbReference>